<gene>
    <name evidence="1" type="primary">bacA</name>
    <name evidence="2" type="ORF">BACI348_50793</name>
</gene>
<reference evidence="1" key="1">
    <citation type="submission" date="2019-06" db="EMBL/GenBank/DDBJ databases">
        <title>Biological control genes from B. altitudinis strain T5ST4 isolated from Ilex paraguariensis (yerba mate).</title>
        <authorList>
            <person name="Cortese I.J."/>
            <person name="Castrillo M.L."/>
            <person name="Bich G.A."/>
            <person name="Zapata P.D."/>
            <person name="Laczeski M.E."/>
        </authorList>
    </citation>
    <scope>NUCLEOTIDE SEQUENCE</scope>
    <source>
        <strain evidence="1">T5ST4</strain>
    </source>
</reference>
<dbReference type="SUPFAM" id="SSF53850">
    <property type="entry name" value="Periplasmic binding protein-like II"/>
    <property type="match status" value="1"/>
</dbReference>
<reference evidence="2 3" key="2">
    <citation type="submission" date="2019-10" db="EMBL/GenBank/DDBJ databases">
        <authorList>
            <person name="Karimi E."/>
        </authorList>
    </citation>
    <scope>NUCLEOTIDE SEQUENCE [LARGE SCALE GENOMIC DNA]</scope>
    <source>
        <strain evidence="2">Bacillus sp. 348</strain>
    </source>
</reference>
<protein>
    <submittedName>
        <fullName evidence="1">Bacilysin biosynthesis</fullName>
    </submittedName>
    <submittedName>
        <fullName evidence="2">Prephenate decarboxylase</fullName>
        <ecNumber evidence="2">4.1.1.100</ecNumber>
    </submittedName>
</protein>
<keyword evidence="2" id="KW-0456">Lyase</keyword>
<dbReference type="GO" id="GO:0016829">
    <property type="term" value="F:lyase activity"/>
    <property type="evidence" value="ECO:0007669"/>
    <property type="project" value="UniProtKB-KW"/>
</dbReference>
<evidence type="ECO:0000313" key="2">
    <source>
        <dbReference type="EMBL" id="VXC29743.1"/>
    </source>
</evidence>
<dbReference type="EC" id="4.1.1.100" evidence="2"/>
<accession>A0A5B8II15</accession>
<proteinExistence type="predicted"/>
<name>A0A5B8II15_BACAB</name>
<sequence>MILKNDDVFHFKEEPSPSPKMFTVNTLGPKGTSSEYAAKHFISQSTTTLGTHTKLSLYDTFETCIEHTLSQPLQFTLVPHAYEGIKHFYMRPDLQLLQIFRCDTPMYGLAVRPDFPFNEQMLHQLKIVSHPAPVNLIQYFIHQNAEFELVNSTSTAAQKVRDGEFDFALTNEVARATYGLIFIRTFKSIPMSWSIFGKGEI</sequence>
<dbReference type="RefSeq" id="WP_017368256.1">
    <property type="nucleotide sequence ID" value="NZ_CP038517.1"/>
</dbReference>
<evidence type="ECO:0000313" key="1">
    <source>
        <dbReference type="EMBL" id="QDY64803.1"/>
    </source>
</evidence>
<evidence type="ECO:0000313" key="3">
    <source>
        <dbReference type="Proteomes" id="UP000433089"/>
    </source>
</evidence>
<organism evidence="1">
    <name type="scientific">Bacillus altitudinis</name>
    <dbReference type="NCBI Taxonomy" id="293387"/>
    <lineage>
        <taxon>Bacteria</taxon>
        <taxon>Bacillati</taxon>
        <taxon>Bacillota</taxon>
        <taxon>Bacilli</taxon>
        <taxon>Bacillales</taxon>
        <taxon>Bacillaceae</taxon>
        <taxon>Bacillus</taxon>
    </lineage>
</organism>
<dbReference type="AlphaFoldDB" id="A0A5B8II15"/>
<dbReference type="EMBL" id="MN088798">
    <property type="protein sequence ID" value="QDY64803.1"/>
    <property type="molecule type" value="Genomic_DNA"/>
</dbReference>
<dbReference type="EMBL" id="CABWLH010000010">
    <property type="protein sequence ID" value="VXC29743.1"/>
    <property type="molecule type" value="Genomic_DNA"/>
</dbReference>
<dbReference type="Proteomes" id="UP000433089">
    <property type="component" value="Unassembled WGS sequence"/>
</dbReference>
<accession>A0A653XI80</accession>